<feature type="transmembrane region" description="Helical" evidence="1">
    <location>
        <begin position="69"/>
        <end position="89"/>
    </location>
</feature>
<sequence>YADYFISLGEFEAKGSAEEDALPKLTFAPANPDPTVTTAMWVPVEYWLARFSPATLEEMQERRKRQARITLFAAFTILLIAAIIAAIPPTRPSDFVLFTGVGIVFYTATELLIALKELSKSLATSIVGTACLIFSIFGLLGMLNI</sequence>
<keyword evidence="1" id="KW-0812">Transmembrane</keyword>
<gene>
    <name evidence="2" type="ORF">GYA27_02235</name>
</gene>
<proteinExistence type="predicted"/>
<dbReference type="AlphaFoldDB" id="A0A7X9HH40"/>
<keyword evidence="1" id="KW-1133">Transmembrane helix</keyword>
<name>A0A7X9HH40_UNCKA</name>
<evidence type="ECO:0000313" key="2">
    <source>
        <dbReference type="EMBL" id="NMB69996.1"/>
    </source>
</evidence>
<keyword evidence="1" id="KW-0472">Membrane</keyword>
<feature type="transmembrane region" description="Helical" evidence="1">
    <location>
        <begin position="95"/>
        <end position="115"/>
    </location>
</feature>
<comment type="caution">
    <text evidence="2">The sequence shown here is derived from an EMBL/GenBank/DDBJ whole genome shotgun (WGS) entry which is preliminary data.</text>
</comment>
<dbReference type="EMBL" id="JAAZNL010000021">
    <property type="protein sequence ID" value="NMB69996.1"/>
    <property type="molecule type" value="Genomic_DNA"/>
</dbReference>
<reference evidence="2 3" key="1">
    <citation type="journal article" date="2020" name="Biotechnol. Biofuels">
        <title>New insights from the biogas microbiome by comprehensive genome-resolved metagenomics of nearly 1600 species originating from multiple anaerobic digesters.</title>
        <authorList>
            <person name="Campanaro S."/>
            <person name="Treu L."/>
            <person name="Rodriguez-R L.M."/>
            <person name="Kovalovszki A."/>
            <person name="Ziels R.M."/>
            <person name="Maus I."/>
            <person name="Zhu X."/>
            <person name="Kougias P.G."/>
            <person name="Basile A."/>
            <person name="Luo G."/>
            <person name="Schluter A."/>
            <person name="Konstantinidis K.T."/>
            <person name="Angelidaki I."/>
        </authorList>
    </citation>
    <scope>NUCLEOTIDE SEQUENCE [LARGE SCALE GENOMIC DNA]</scope>
    <source>
        <strain evidence="2">AS27yjCOA_165</strain>
    </source>
</reference>
<organism evidence="2 3">
    <name type="scientific">candidate division WWE3 bacterium</name>
    <dbReference type="NCBI Taxonomy" id="2053526"/>
    <lineage>
        <taxon>Bacteria</taxon>
        <taxon>Katanobacteria</taxon>
    </lineage>
</organism>
<feature type="non-terminal residue" evidence="2">
    <location>
        <position position="1"/>
    </location>
</feature>
<protein>
    <submittedName>
        <fullName evidence="2">Uncharacterized protein</fullName>
    </submittedName>
</protein>
<evidence type="ECO:0000256" key="1">
    <source>
        <dbReference type="SAM" id="Phobius"/>
    </source>
</evidence>
<accession>A0A7X9HH40</accession>
<feature type="transmembrane region" description="Helical" evidence="1">
    <location>
        <begin position="122"/>
        <end position="143"/>
    </location>
</feature>
<evidence type="ECO:0000313" key="3">
    <source>
        <dbReference type="Proteomes" id="UP000526033"/>
    </source>
</evidence>
<dbReference type="Proteomes" id="UP000526033">
    <property type="component" value="Unassembled WGS sequence"/>
</dbReference>